<organism evidence="13 14">
    <name type="scientific">Candidatus Azambacteria bacterium RIFCSPHIGHO2_01_FULL_40_24</name>
    <dbReference type="NCBI Taxonomy" id="1797301"/>
    <lineage>
        <taxon>Bacteria</taxon>
        <taxon>Candidatus Azamiibacteriota</taxon>
    </lineage>
</organism>
<dbReference type="GO" id="GO:0004619">
    <property type="term" value="F:phosphoglycerate mutase activity"/>
    <property type="evidence" value="ECO:0007669"/>
    <property type="project" value="UniProtKB-UniRule"/>
</dbReference>
<dbReference type="EMBL" id="MEYK01000016">
    <property type="protein sequence ID" value="OGD25263.1"/>
    <property type="molecule type" value="Genomic_DNA"/>
</dbReference>
<evidence type="ECO:0000256" key="3">
    <source>
        <dbReference type="ARBA" id="ARBA00002315"/>
    </source>
</evidence>
<evidence type="ECO:0000256" key="2">
    <source>
        <dbReference type="ARBA" id="ARBA00001936"/>
    </source>
</evidence>
<evidence type="ECO:0000259" key="12">
    <source>
        <dbReference type="Pfam" id="PF06415"/>
    </source>
</evidence>
<dbReference type="GO" id="GO:0005829">
    <property type="term" value="C:cytosol"/>
    <property type="evidence" value="ECO:0007669"/>
    <property type="project" value="TreeGrafter"/>
</dbReference>
<evidence type="ECO:0000256" key="10">
    <source>
        <dbReference type="NCBIfam" id="TIGR01307"/>
    </source>
</evidence>
<dbReference type="AlphaFoldDB" id="A0A1F5B3S4"/>
<evidence type="ECO:0000256" key="1">
    <source>
        <dbReference type="ARBA" id="ARBA00000370"/>
    </source>
</evidence>
<evidence type="ECO:0000256" key="6">
    <source>
        <dbReference type="ARBA" id="ARBA00022723"/>
    </source>
</evidence>
<dbReference type="Gene3D" id="3.40.720.10">
    <property type="entry name" value="Alkaline Phosphatase, subunit A"/>
    <property type="match status" value="1"/>
</dbReference>
<dbReference type="GO" id="GO:0006096">
    <property type="term" value="P:glycolytic process"/>
    <property type="evidence" value="ECO:0007669"/>
    <property type="project" value="UniProtKB-UniRule"/>
</dbReference>
<sequence length="375" mass="42802">MYKPIVLVILDGYGRGPENAANAIFKAKKPNIDFIEKNFPMTNLQASGIAVGLPWGEEGNSEVGHLNLGSGRIVYQYLTRITFAIRDGSFLQNQELLLTAQHVKKNNSALHIIGLLGQGNVHSYIDHLYAILDFAKNEKLEKVFIHAFTDGRDSPPQGSLNFYGKIKNKLDRDYPFAKIVDLIGRYWAMDRDNNWDRTEKTYRLLTESRGETAGSIESAIKSDYDKNLTDEFIEPKIIESEPIKDNDAVIFINFREDSVRQLTESFVLENFDKFKRKQISNLYFSTMTRYDKDLPLHVLFEPLNIDSPLVKIISDAGKFQMHVAETEKYAHITYFFNGGIEASFPNEDRLLVPTQHDYNFAENPAMSAPEITKKV</sequence>
<dbReference type="CDD" id="cd16010">
    <property type="entry name" value="iPGM"/>
    <property type="match status" value="1"/>
</dbReference>
<protein>
    <recommendedName>
        <fullName evidence="10">2,3-bisphosphoglycerate-independent phosphoglycerate mutase</fullName>
        <ecNumber evidence="10">5.4.2.12</ecNumber>
    </recommendedName>
</protein>
<feature type="domain" description="Metalloenzyme" evidence="11">
    <location>
        <begin position="3"/>
        <end position="375"/>
    </location>
</feature>
<evidence type="ECO:0000256" key="9">
    <source>
        <dbReference type="ARBA" id="ARBA00023235"/>
    </source>
</evidence>
<reference evidence="13 14" key="1">
    <citation type="journal article" date="2016" name="Nat. Commun.">
        <title>Thousands of microbial genomes shed light on interconnected biogeochemical processes in an aquifer system.</title>
        <authorList>
            <person name="Anantharaman K."/>
            <person name="Brown C.T."/>
            <person name="Hug L.A."/>
            <person name="Sharon I."/>
            <person name="Castelle C.J."/>
            <person name="Probst A.J."/>
            <person name="Thomas B.C."/>
            <person name="Singh A."/>
            <person name="Wilkins M.J."/>
            <person name="Karaoz U."/>
            <person name="Brodie E.L."/>
            <person name="Williams K.H."/>
            <person name="Hubbard S.S."/>
            <person name="Banfield J.F."/>
        </authorList>
    </citation>
    <scope>NUCLEOTIDE SEQUENCE [LARGE SCALE GENOMIC DNA]</scope>
</reference>
<dbReference type="PANTHER" id="PTHR31637">
    <property type="entry name" value="2,3-BISPHOSPHOGLYCERATE-INDEPENDENT PHOSPHOGLYCERATE MUTASE"/>
    <property type="match status" value="1"/>
</dbReference>
<dbReference type="InterPro" id="IPR017850">
    <property type="entry name" value="Alkaline_phosphatase_core_sf"/>
</dbReference>
<dbReference type="UniPathway" id="UPA00109">
    <property type="reaction ID" value="UER00186"/>
</dbReference>
<evidence type="ECO:0000256" key="4">
    <source>
        <dbReference type="ARBA" id="ARBA00004798"/>
    </source>
</evidence>
<accession>A0A1F5B3S4</accession>
<feature type="domain" description="BPG-independent PGAM N-terminal" evidence="12">
    <location>
        <begin position="81"/>
        <end position="292"/>
    </location>
</feature>
<dbReference type="Gene3D" id="3.40.1450.10">
    <property type="entry name" value="BPG-independent phosphoglycerate mutase, domain B"/>
    <property type="match status" value="1"/>
</dbReference>
<dbReference type="SUPFAM" id="SSF53649">
    <property type="entry name" value="Alkaline phosphatase-like"/>
    <property type="match status" value="1"/>
</dbReference>
<keyword evidence="6" id="KW-0479">Metal-binding</keyword>
<evidence type="ECO:0000256" key="5">
    <source>
        <dbReference type="ARBA" id="ARBA00008819"/>
    </source>
</evidence>
<evidence type="ECO:0000256" key="8">
    <source>
        <dbReference type="ARBA" id="ARBA00023211"/>
    </source>
</evidence>
<feature type="non-terminal residue" evidence="13">
    <location>
        <position position="375"/>
    </location>
</feature>
<dbReference type="InterPro" id="IPR005995">
    <property type="entry name" value="Pgm_bpd_ind"/>
</dbReference>
<comment type="catalytic activity">
    <reaction evidence="1">
        <text>(2R)-2-phosphoglycerate = (2R)-3-phosphoglycerate</text>
        <dbReference type="Rhea" id="RHEA:15901"/>
        <dbReference type="ChEBI" id="CHEBI:58272"/>
        <dbReference type="ChEBI" id="CHEBI:58289"/>
        <dbReference type="EC" id="5.4.2.12"/>
    </reaction>
</comment>
<dbReference type="NCBIfam" id="TIGR01307">
    <property type="entry name" value="pgm_bpd_ind"/>
    <property type="match status" value="1"/>
</dbReference>
<keyword evidence="9" id="KW-0413">Isomerase</keyword>
<proteinExistence type="inferred from homology"/>
<evidence type="ECO:0000313" key="14">
    <source>
        <dbReference type="Proteomes" id="UP000176431"/>
    </source>
</evidence>
<comment type="function">
    <text evidence="3">Catalyzes the interconversion of 2-phosphoglycerate and 3-phosphoglycerate.</text>
</comment>
<keyword evidence="8" id="KW-0464">Manganese</keyword>
<dbReference type="InterPro" id="IPR011258">
    <property type="entry name" value="BPG-indep_PGM_N"/>
</dbReference>
<dbReference type="FunFam" id="3.40.1450.10:FF:000002">
    <property type="entry name" value="2,3-bisphosphoglycerate-independent phosphoglycerate mutase"/>
    <property type="match status" value="1"/>
</dbReference>
<dbReference type="EC" id="5.4.2.12" evidence="10"/>
<dbReference type="PANTHER" id="PTHR31637:SF0">
    <property type="entry name" value="2,3-BISPHOSPHOGLYCERATE-INDEPENDENT PHOSPHOGLYCERATE MUTASE"/>
    <property type="match status" value="1"/>
</dbReference>
<evidence type="ECO:0000259" key="11">
    <source>
        <dbReference type="Pfam" id="PF01676"/>
    </source>
</evidence>
<comment type="pathway">
    <text evidence="4">Carbohydrate degradation; glycolysis; pyruvate from D-glyceraldehyde 3-phosphate: step 3/5.</text>
</comment>
<comment type="similarity">
    <text evidence="5">Belongs to the BPG-independent phosphoglycerate mutase family.</text>
</comment>
<comment type="caution">
    <text evidence="13">The sequence shown here is derived from an EMBL/GenBank/DDBJ whole genome shotgun (WGS) entry which is preliminary data.</text>
</comment>
<dbReference type="InterPro" id="IPR036646">
    <property type="entry name" value="PGAM_B_sf"/>
</dbReference>
<evidence type="ECO:0000256" key="7">
    <source>
        <dbReference type="ARBA" id="ARBA00023152"/>
    </source>
</evidence>
<comment type="cofactor">
    <cofactor evidence="2">
        <name>Mn(2+)</name>
        <dbReference type="ChEBI" id="CHEBI:29035"/>
    </cofactor>
</comment>
<dbReference type="InterPro" id="IPR006124">
    <property type="entry name" value="Metalloenzyme"/>
</dbReference>
<dbReference type="GO" id="GO:0006007">
    <property type="term" value="P:glucose catabolic process"/>
    <property type="evidence" value="ECO:0007669"/>
    <property type="project" value="InterPro"/>
</dbReference>
<name>A0A1F5B3S4_9BACT</name>
<evidence type="ECO:0000313" key="13">
    <source>
        <dbReference type="EMBL" id="OGD25263.1"/>
    </source>
</evidence>
<dbReference type="Pfam" id="PF06415">
    <property type="entry name" value="iPGM_N"/>
    <property type="match status" value="1"/>
</dbReference>
<dbReference type="Pfam" id="PF01676">
    <property type="entry name" value="Metalloenzyme"/>
    <property type="match status" value="1"/>
</dbReference>
<dbReference type="SUPFAM" id="SSF64158">
    <property type="entry name" value="2,3-Bisphosphoglycerate-independent phosphoglycerate mutase, substrate-binding domain"/>
    <property type="match status" value="1"/>
</dbReference>
<gene>
    <name evidence="13" type="ORF">A2819_00095</name>
</gene>
<dbReference type="Proteomes" id="UP000176431">
    <property type="component" value="Unassembled WGS sequence"/>
</dbReference>
<keyword evidence="7" id="KW-0324">Glycolysis</keyword>
<dbReference type="GO" id="GO:0030145">
    <property type="term" value="F:manganese ion binding"/>
    <property type="evidence" value="ECO:0007669"/>
    <property type="project" value="InterPro"/>
</dbReference>